<dbReference type="PANTHER" id="PTHR43861:SF6">
    <property type="entry name" value="METHYLTRANSFERASE TYPE 11"/>
    <property type="match status" value="1"/>
</dbReference>
<name>A0A381EK17_CAMUP</name>
<sequence>MLKCPLCECAKLQTLFEADNAFVSVADLAYEPYSAGGGGNSYCKGDLKLELKQCLNCAYIFNSLFDRVKMQKAYFNDAYITPQNISKTMSSHIINLSQKIKFYIDSDSVLLEIAPGGCDLVRTLAPTCHFFYTIDPSHTPQKLLANEKNIKHIHSLFDDEKLRSILEHKIDFVIFRHLLEHIDTPKSFLESVVRLLENGAMIYIEVPNVEEIFENARFYEIRHEHCGYYDKATLCNALALLGCELVDDVKFYDGQWIGLFFKKTSKSIKTIPITFYDTNLSLVFNTEISKLEALLEPFKNVAIYGAGGHANSLITYLSEASCYKIKCAIDKDARRIGTYLQNSNIIIKSNEPQNLQGIECVLMCMPCYESIVFEKELKNHFKGKVILSAKGIQYLSL</sequence>
<dbReference type="GO" id="GO:0016740">
    <property type="term" value="F:transferase activity"/>
    <property type="evidence" value="ECO:0007669"/>
    <property type="project" value="UniProtKB-KW"/>
</dbReference>
<dbReference type="InterPro" id="IPR036291">
    <property type="entry name" value="NAD(P)-bd_dom_sf"/>
</dbReference>
<dbReference type="Gene3D" id="3.40.50.720">
    <property type="entry name" value="NAD(P)-binding Rossmann-like Domain"/>
    <property type="match status" value="1"/>
</dbReference>
<reference evidence="1 2" key="1">
    <citation type="submission" date="2018-06" db="EMBL/GenBank/DDBJ databases">
        <authorList>
            <consortium name="Pathogen Informatics"/>
            <person name="Doyle S."/>
        </authorList>
    </citation>
    <scope>NUCLEOTIDE SEQUENCE [LARGE SCALE GENOMIC DNA]</scope>
    <source>
        <strain evidence="1 2">NCTC12264</strain>
    </source>
</reference>
<gene>
    <name evidence="1" type="ORF">NCTC12264_01608</name>
</gene>
<proteinExistence type="predicted"/>
<dbReference type="InterPro" id="IPR029063">
    <property type="entry name" value="SAM-dependent_MTases_sf"/>
</dbReference>
<evidence type="ECO:0000313" key="2">
    <source>
        <dbReference type="Proteomes" id="UP000254161"/>
    </source>
</evidence>
<keyword evidence="1" id="KW-0808">Transferase</keyword>
<dbReference type="AlphaFoldDB" id="A0A381EK17"/>
<dbReference type="SUPFAM" id="SSF53335">
    <property type="entry name" value="S-adenosyl-L-methionine-dependent methyltransferases"/>
    <property type="match status" value="1"/>
</dbReference>
<dbReference type="Gene3D" id="3.40.50.150">
    <property type="entry name" value="Vaccinia Virus protein VP39"/>
    <property type="match status" value="1"/>
</dbReference>
<dbReference type="SUPFAM" id="SSF51735">
    <property type="entry name" value="NAD(P)-binding Rossmann-fold domains"/>
    <property type="match status" value="1"/>
</dbReference>
<evidence type="ECO:0000313" key="1">
    <source>
        <dbReference type="EMBL" id="SUX27364.1"/>
    </source>
</evidence>
<dbReference type="RefSeq" id="WP_004275972.1">
    <property type="nucleotide sequence ID" value="NZ_JANKIR010000027.1"/>
</dbReference>
<organism evidence="1 2">
    <name type="scientific">Campylobacter upsaliensis</name>
    <dbReference type="NCBI Taxonomy" id="28080"/>
    <lineage>
        <taxon>Bacteria</taxon>
        <taxon>Pseudomonadati</taxon>
        <taxon>Campylobacterota</taxon>
        <taxon>Epsilonproteobacteria</taxon>
        <taxon>Campylobacterales</taxon>
        <taxon>Campylobacteraceae</taxon>
        <taxon>Campylobacter</taxon>
    </lineage>
</organism>
<dbReference type="PANTHER" id="PTHR43861">
    <property type="entry name" value="TRANS-ACONITATE 2-METHYLTRANSFERASE-RELATED"/>
    <property type="match status" value="1"/>
</dbReference>
<protein>
    <submittedName>
        <fullName evidence="1">Putative sugar transferase</fullName>
    </submittedName>
</protein>
<dbReference type="Pfam" id="PF13489">
    <property type="entry name" value="Methyltransf_23"/>
    <property type="match status" value="1"/>
</dbReference>
<dbReference type="EMBL" id="UFUZ01000001">
    <property type="protein sequence ID" value="SUX27364.1"/>
    <property type="molecule type" value="Genomic_DNA"/>
</dbReference>
<accession>A0A381EK17</accession>
<dbReference type="Proteomes" id="UP000254161">
    <property type="component" value="Unassembled WGS sequence"/>
</dbReference>